<keyword evidence="3" id="KW-1185">Reference proteome</keyword>
<name>A0ABV3JSS2_9ACTN</name>
<reference evidence="2 3" key="1">
    <citation type="submission" date="2024-06" db="EMBL/GenBank/DDBJ databases">
        <title>The Natural Products Discovery Center: Release of the First 8490 Sequenced Strains for Exploring Actinobacteria Biosynthetic Diversity.</title>
        <authorList>
            <person name="Kalkreuter E."/>
            <person name="Kautsar S.A."/>
            <person name="Yang D."/>
            <person name="Bader C.D."/>
            <person name="Teijaro C.N."/>
            <person name="Fluegel L."/>
            <person name="Davis C.M."/>
            <person name="Simpson J.R."/>
            <person name="Lauterbach L."/>
            <person name="Steele A.D."/>
            <person name="Gui C."/>
            <person name="Meng S."/>
            <person name="Li G."/>
            <person name="Viehrig K."/>
            <person name="Ye F."/>
            <person name="Su P."/>
            <person name="Kiefer A.F."/>
            <person name="Nichols A."/>
            <person name="Cepeda A.J."/>
            <person name="Yan W."/>
            <person name="Fan B."/>
            <person name="Jiang Y."/>
            <person name="Adhikari A."/>
            <person name="Zheng C.-J."/>
            <person name="Schuster L."/>
            <person name="Cowan T.M."/>
            <person name="Smanski M.J."/>
            <person name="Chevrette M.G."/>
            <person name="De Carvalho L.P.S."/>
            <person name="Shen B."/>
        </authorList>
    </citation>
    <scope>NUCLEOTIDE SEQUENCE [LARGE SCALE GENOMIC DNA]</scope>
    <source>
        <strain evidence="2 3">NPDC052768</strain>
    </source>
</reference>
<evidence type="ECO:0000313" key="3">
    <source>
        <dbReference type="Proteomes" id="UP001552527"/>
    </source>
</evidence>
<proteinExistence type="predicted"/>
<evidence type="ECO:0000256" key="1">
    <source>
        <dbReference type="SAM" id="MobiDB-lite"/>
    </source>
</evidence>
<organism evidence="2 3">
    <name type="scientific">Streptomyces werraensis</name>
    <dbReference type="NCBI Taxonomy" id="68284"/>
    <lineage>
        <taxon>Bacteria</taxon>
        <taxon>Bacillati</taxon>
        <taxon>Actinomycetota</taxon>
        <taxon>Actinomycetes</taxon>
        <taxon>Kitasatosporales</taxon>
        <taxon>Streptomycetaceae</taxon>
        <taxon>Streptomyces</taxon>
    </lineage>
</organism>
<evidence type="ECO:0000313" key="2">
    <source>
        <dbReference type="EMBL" id="MEV5249944.1"/>
    </source>
</evidence>
<gene>
    <name evidence="2" type="ORF">AB0K95_32540</name>
</gene>
<dbReference type="EMBL" id="JBFATE010000025">
    <property type="protein sequence ID" value="MEV5249944.1"/>
    <property type="molecule type" value="Genomic_DNA"/>
</dbReference>
<protein>
    <submittedName>
        <fullName evidence="2">Uncharacterized protein</fullName>
    </submittedName>
</protein>
<sequence length="80" mass="8401">MRSHGQEENLDTAYSDHNLVVFLEGVGVAGPETILDDPQWVESGAAATPTHPTPPGGGGGEPVRGPPSVPVRRLTPDRLH</sequence>
<comment type="caution">
    <text evidence="2">The sequence shown here is derived from an EMBL/GenBank/DDBJ whole genome shotgun (WGS) entry which is preliminary data.</text>
</comment>
<feature type="region of interest" description="Disordered" evidence="1">
    <location>
        <begin position="33"/>
        <end position="80"/>
    </location>
</feature>
<dbReference type="RefSeq" id="WP_364027629.1">
    <property type="nucleotide sequence ID" value="NZ_JBFATD010000002.1"/>
</dbReference>
<accession>A0ABV3JSS2</accession>
<dbReference type="Proteomes" id="UP001552527">
    <property type="component" value="Unassembled WGS sequence"/>
</dbReference>